<evidence type="ECO:0000256" key="2">
    <source>
        <dbReference type="ARBA" id="ARBA00023015"/>
    </source>
</evidence>
<reference evidence="8 9" key="1">
    <citation type="journal article" date="2024" name="IMA Fungus">
        <title>IMA Genome - F19 : A genome assembly and annotation guide to empower mycologists, including annotated draft genome sequences of Ceratocystis pirilliformis, Diaporthe australafricana, Fusarium ophioides, Paecilomyces lecythidis, and Sporothrix stenoceras.</title>
        <authorList>
            <person name="Aylward J."/>
            <person name="Wilson A.M."/>
            <person name="Visagie C.M."/>
            <person name="Spraker J."/>
            <person name="Barnes I."/>
            <person name="Buitendag C."/>
            <person name="Ceriani C."/>
            <person name="Del Mar Angel L."/>
            <person name="du Plessis D."/>
            <person name="Fuchs T."/>
            <person name="Gasser K."/>
            <person name="Kramer D."/>
            <person name="Li W."/>
            <person name="Munsamy K."/>
            <person name="Piso A."/>
            <person name="Price J.L."/>
            <person name="Sonnekus B."/>
            <person name="Thomas C."/>
            <person name="van der Nest A."/>
            <person name="van Dijk A."/>
            <person name="van Heerden A."/>
            <person name="van Vuuren N."/>
            <person name="Yilmaz N."/>
            <person name="Duong T.A."/>
            <person name="van der Merwe N.A."/>
            <person name="Wingfield M.J."/>
            <person name="Wingfield B.D."/>
        </authorList>
    </citation>
    <scope>NUCLEOTIDE SEQUENCE [LARGE SCALE GENOMIC DNA]</scope>
    <source>
        <strain evidence="8 9">CMW 5346</strain>
    </source>
</reference>
<feature type="compositionally biased region" description="Acidic residues" evidence="6">
    <location>
        <begin position="68"/>
        <end position="77"/>
    </location>
</feature>
<proteinExistence type="predicted"/>
<dbReference type="InterPro" id="IPR007219">
    <property type="entry name" value="XnlR_reg_dom"/>
</dbReference>
<keyword evidence="4" id="KW-0804">Transcription</keyword>
<protein>
    <recommendedName>
        <fullName evidence="7">Xylanolytic transcriptional activator regulatory domain-containing protein</fullName>
    </recommendedName>
</protein>
<organism evidence="8 9">
    <name type="scientific">Sporothrix stenoceras</name>
    <dbReference type="NCBI Taxonomy" id="5173"/>
    <lineage>
        <taxon>Eukaryota</taxon>
        <taxon>Fungi</taxon>
        <taxon>Dikarya</taxon>
        <taxon>Ascomycota</taxon>
        <taxon>Pezizomycotina</taxon>
        <taxon>Sordariomycetes</taxon>
        <taxon>Sordariomycetidae</taxon>
        <taxon>Ophiostomatales</taxon>
        <taxon>Ophiostomataceae</taxon>
        <taxon>Sporothrix</taxon>
    </lineage>
</organism>
<evidence type="ECO:0000256" key="1">
    <source>
        <dbReference type="ARBA" id="ARBA00004123"/>
    </source>
</evidence>
<evidence type="ECO:0000256" key="6">
    <source>
        <dbReference type="SAM" id="MobiDB-lite"/>
    </source>
</evidence>
<dbReference type="CDD" id="cd12148">
    <property type="entry name" value="fungal_TF_MHR"/>
    <property type="match status" value="1"/>
</dbReference>
<evidence type="ECO:0000259" key="7">
    <source>
        <dbReference type="SMART" id="SM00906"/>
    </source>
</evidence>
<keyword evidence="3" id="KW-0238">DNA-binding</keyword>
<evidence type="ECO:0000313" key="9">
    <source>
        <dbReference type="Proteomes" id="UP001583186"/>
    </source>
</evidence>
<feature type="compositionally biased region" description="Low complexity" evidence="6">
    <location>
        <begin position="471"/>
        <end position="492"/>
    </location>
</feature>
<gene>
    <name evidence="8" type="ORF">Sste5346_003145</name>
</gene>
<dbReference type="Proteomes" id="UP001583186">
    <property type="component" value="Unassembled WGS sequence"/>
</dbReference>
<dbReference type="InterPro" id="IPR051089">
    <property type="entry name" value="prtT"/>
</dbReference>
<keyword evidence="9" id="KW-1185">Reference proteome</keyword>
<evidence type="ECO:0000256" key="3">
    <source>
        <dbReference type="ARBA" id="ARBA00023125"/>
    </source>
</evidence>
<sequence>MNDGQAPCTRCKKRGLSCTVNRSLQMLLESDTSWKHAMEKKMRRLEAIVSRVAKDALSSEDLQRVEDDQTDDHDDQNDISNGGHHEDAQQNYGYNAEAGAERQRNGDQGVNHWEIVMDLDSGPGAMPGFYISDTPPSQVEGADGHGSTRRSHSNSQPNFFMNGASMDHNTANSTDCSIRDFIARGVVRLEHAQAYFDNYHNRMDHFPYRILCDHGPVSLGSLRKTSPLLVAAVCSVGALHTYDQAGGATDFNRLHAEFVSLCARKAMSKACTMDDVRALCIGAFWLGGELSWSLVGTAVRMATELQLHRSFRRALDYGSDRVHYLRTRLWYLVYVCDHHFSVVYGRPPLTREDESVREARRFVDGPHATEDDGRLVSQVLRWSLCSNIFDTFGVDVTRPLTDAEVPHLRRFGLALDGLRAEWVDRFRPNPHVGNYPRKGVQLQYNFAKLYLYSHAFRGLPEGGQREPRVGTSDTPAGPSTATSAAATSTVSSSSRTDAAMDLDEAANAGVLAALSILRAVVSDTEIQSYLDGLPIYFDVMIAFAAVFLLKVASKFSSSVLINAQEITSLVVTLVATLKRVTQTMHPRPHLLVSITKGIEGLLQKSRLATVHSVEGSPGQRQTIPITTNHDHDSIIVRTGDAGNTNGIIQAANESHEATAQLVTGGQSDLFAVDQSWIGHAQPDPYFMGEYDFLLNQDVDFDMQFALDP</sequence>
<name>A0ABR3ZGA0_9PEZI</name>
<dbReference type="PANTHER" id="PTHR31845">
    <property type="entry name" value="FINGER DOMAIN PROTEIN, PUTATIVE-RELATED"/>
    <property type="match status" value="1"/>
</dbReference>
<comment type="caution">
    <text evidence="8">The sequence shown here is derived from an EMBL/GenBank/DDBJ whole genome shotgun (WGS) entry which is preliminary data.</text>
</comment>
<comment type="subcellular location">
    <subcellularLocation>
        <location evidence="1">Nucleus</location>
    </subcellularLocation>
</comment>
<evidence type="ECO:0000256" key="4">
    <source>
        <dbReference type="ARBA" id="ARBA00023163"/>
    </source>
</evidence>
<feature type="region of interest" description="Disordered" evidence="6">
    <location>
        <begin position="56"/>
        <end position="89"/>
    </location>
</feature>
<evidence type="ECO:0000313" key="8">
    <source>
        <dbReference type="EMBL" id="KAL1899222.1"/>
    </source>
</evidence>
<keyword evidence="5" id="KW-0539">Nucleus</keyword>
<accession>A0ABR3ZGA0</accession>
<dbReference type="SMART" id="SM00906">
    <property type="entry name" value="Fungal_trans"/>
    <property type="match status" value="1"/>
</dbReference>
<dbReference type="EMBL" id="JAWCUI010000013">
    <property type="protein sequence ID" value="KAL1899222.1"/>
    <property type="molecule type" value="Genomic_DNA"/>
</dbReference>
<dbReference type="Pfam" id="PF04082">
    <property type="entry name" value="Fungal_trans"/>
    <property type="match status" value="1"/>
</dbReference>
<evidence type="ECO:0000256" key="5">
    <source>
        <dbReference type="ARBA" id="ARBA00023242"/>
    </source>
</evidence>
<keyword evidence="2" id="KW-0805">Transcription regulation</keyword>
<feature type="region of interest" description="Disordered" evidence="6">
    <location>
        <begin position="131"/>
        <end position="166"/>
    </location>
</feature>
<feature type="region of interest" description="Disordered" evidence="6">
    <location>
        <begin position="462"/>
        <end position="492"/>
    </location>
</feature>
<dbReference type="PANTHER" id="PTHR31845:SF17">
    <property type="entry name" value="ZN(II)2CYS6 TRANSCRIPTION FACTOR (EUROFUNG)"/>
    <property type="match status" value="1"/>
</dbReference>
<feature type="domain" description="Xylanolytic transcriptional activator regulatory" evidence="7">
    <location>
        <begin position="291"/>
        <end position="366"/>
    </location>
</feature>